<accession>A0A0E0ANM2</accession>
<dbReference type="HOGENOM" id="CLU_2007502_0_0_1"/>
<reference evidence="2" key="2">
    <citation type="submission" date="2018-05" db="EMBL/GenBank/DDBJ databases">
        <title>OgluRS3 (Oryza glumaepatula Reference Sequence Version 3).</title>
        <authorList>
            <person name="Zhang J."/>
            <person name="Kudrna D."/>
            <person name="Lee S."/>
            <person name="Talag J."/>
            <person name="Welchert J."/>
            <person name="Wing R.A."/>
        </authorList>
    </citation>
    <scope>NUCLEOTIDE SEQUENCE [LARGE SCALE GENOMIC DNA]</scope>
</reference>
<evidence type="ECO:0000313" key="2">
    <source>
        <dbReference type="EnsemblPlants" id="OGLUM07G24690.1"/>
    </source>
</evidence>
<proteinExistence type="predicted"/>
<organism evidence="2">
    <name type="scientific">Oryza glumipatula</name>
    <dbReference type="NCBI Taxonomy" id="40148"/>
    <lineage>
        <taxon>Eukaryota</taxon>
        <taxon>Viridiplantae</taxon>
        <taxon>Streptophyta</taxon>
        <taxon>Embryophyta</taxon>
        <taxon>Tracheophyta</taxon>
        <taxon>Spermatophyta</taxon>
        <taxon>Magnoliopsida</taxon>
        <taxon>Liliopsida</taxon>
        <taxon>Poales</taxon>
        <taxon>Poaceae</taxon>
        <taxon>BOP clade</taxon>
        <taxon>Oryzoideae</taxon>
        <taxon>Oryzeae</taxon>
        <taxon>Oryzinae</taxon>
        <taxon>Oryza</taxon>
    </lineage>
</organism>
<evidence type="ECO:0000256" key="1">
    <source>
        <dbReference type="SAM" id="MobiDB-lite"/>
    </source>
</evidence>
<name>A0A0E0ANM2_9ORYZ</name>
<reference evidence="2" key="1">
    <citation type="submission" date="2015-04" db="UniProtKB">
        <authorList>
            <consortium name="EnsemblPlants"/>
        </authorList>
    </citation>
    <scope>IDENTIFICATION</scope>
</reference>
<dbReference type="AlphaFoldDB" id="A0A0E0ANM2"/>
<dbReference type="STRING" id="40148.A0A0E0ANM2"/>
<sequence length="124" mass="13618">MTTISRVKGNESGKPYRRPHISSANVIIPSQDKKYSVITQGMKNIDTKGTISDVIAGDEKIDKDVTASEVISVNYDILGQIMKNDRCGDEGRSSKMEEHMGGIVVSDDKEAIDDEEFVVDNTLP</sequence>
<dbReference type="Gramene" id="OGLUM07G24690.1">
    <property type="protein sequence ID" value="OGLUM07G24690.1"/>
    <property type="gene ID" value="OGLUM07G24690"/>
</dbReference>
<dbReference type="EnsemblPlants" id="OGLUM07G24690.1">
    <property type="protein sequence ID" value="OGLUM07G24690.1"/>
    <property type="gene ID" value="OGLUM07G24690"/>
</dbReference>
<feature type="region of interest" description="Disordered" evidence="1">
    <location>
        <begin position="1"/>
        <end position="25"/>
    </location>
</feature>
<dbReference type="Proteomes" id="UP000026961">
    <property type="component" value="Chromosome 7"/>
</dbReference>
<keyword evidence="3" id="KW-1185">Reference proteome</keyword>
<evidence type="ECO:0000313" key="3">
    <source>
        <dbReference type="Proteomes" id="UP000026961"/>
    </source>
</evidence>
<protein>
    <submittedName>
        <fullName evidence="2">Uncharacterized protein</fullName>
    </submittedName>
</protein>